<dbReference type="InterPro" id="IPR015410">
    <property type="entry name" value="DUF1985"/>
</dbReference>
<reference evidence="2 3" key="1">
    <citation type="submission" date="2020-09" db="EMBL/GenBank/DDBJ databases">
        <title>De no assembly of potato wild relative species, Solanum commersonii.</title>
        <authorList>
            <person name="Cho K."/>
        </authorList>
    </citation>
    <scope>NUCLEOTIDE SEQUENCE [LARGE SCALE GENOMIC DNA]</scope>
    <source>
        <strain evidence="2">LZ3.2</strain>
        <tissue evidence="2">Leaf</tissue>
    </source>
</reference>
<dbReference type="Pfam" id="PF09331">
    <property type="entry name" value="DUF1985"/>
    <property type="match status" value="1"/>
</dbReference>
<name>A0A9J6AVT8_SOLCO</name>
<feature type="domain" description="DUF1985" evidence="1">
    <location>
        <begin position="16"/>
        <end position="92"/>
    </location>
</feature>
<evidence type="ECO:0000259" key="1">
    <source>
        <dbReference type="Pfam" id="PF09331"/>
    </source>
</evidence>
<organism evidence="2 3">
    <name type="scientific">Solanum commersonii</name>
    <name type="common">Commerson's wild potato</name>
    <name type="synonym">Commerson's nightshade</name>
    <dbReference type="NCBI Taxonomy" id="4109"/>
    <lineage>
        <taxon>Eukaryota</taxon>
        <taxon>Viridiplantae</taxon>
        <taxon>Streptophyta</taxon>
        <taxon>Embryophyta</taxon>
        <taxon>Tracheophyta</taxon>
        <taxon>Spermatophyta</taxon>
        <taxon>Magnoliopsida</taxon>
        <taxon>eudicotyledons</taxon>
        <taxon>Gunneridae</taxon>
        <taxon>Pentapetalae</taxon>
        <taxon>asterids</taxon>
        <taxon>lamiids</taxon>
        <taxon>Solanales</taxon>
        <taxon>Solanaceae</taxon>
        <taxon>Solanoideae</taxon>
        <taxon>Solaneae</taxon>
        <taxon>Solanum</taxon>
    </lineage>
</organism>
<comment type="caution">
    <text evidence="2">The sequence shown here is derived from an EMBL/GenBank/DDBJ whole genome shotgun (WGS) entry which is preliminary data.</text>
</comment>
<gene>
    <name evidence="2" type="ORF">H5410_000418</name>
</gene>
<dbReference type="PANTHER" id="PTHR48450:SF1">
    <property type="entry name" value="DUF1985 DOMAIN-CONTAINING PROTEIN"/>
    <property type="match status" value="1"/>
</dbReference>
<dbReference type="Proteomes" id="UP000824120">
    <property type="component" value="Chromosome 1"/>
</dbReference>
<dbReference type="AlphaFoldDB" id="A0A9J6AVT8"/>
<dbReference type="OrthoDB" id="1194650at2759"/>
<dbReference type="EMBL" id="JACXVP010000001">
    <property type="protein sequence ID" value="KAG5628701.1"/>
    <property type="molecule type" value="Genomic_DNA"/>
</dbReference>
<evidence type="ECO:0000313" key="2">
    <source>
        <dbReference type="EMBL" id="KAG5628701.1"/>
    </source>
</evidence>
<accession>A0A9J6AVT8</accession>
<proteinExistence type="predicted"/>
<keyword evidence="3" id="KW-1185">Reference proteome</keyword>
<sequence>MKTISYLPQVSRTESSSSTFEGKSTVRKAELISKYKKNVWGDGNDDDAVKFAILYFINTFIYSSEKKNSSIPRIQFDLVESGQYHEYPWKRCFLQIGQKHNKKNECQETILHN</sequence>
<dbReference type="PANTHER" id="PTHR48450">
    <property type="entry name" value="DUF1985 DOMAIN-CONTAINING PROTEIN"/>
    <property type="match status" value="1"/>
</dbReference>
<protein>
    <recommendedName>
        <fullName evidence="1">DUF1985 domain-containing protein</fullName>
    </recommendedName>
</protein>
<evidence type="ECO:0000313" key="3">
    <source>
        <dbReference type="Proteomes" id="UP000824120"/>
    </source>
</evidence>